<dbReference type="Gene3D" id="1.10.260.40">
    <property type="entry name" value="lambda repressor-like DNA-binding domains"/>
    <property type="match status" value="1"/>
</dbReference>
<dbReference type="PANTHER" id="PTHR30146:SF109">
    <property type="entry name" value="HTH-TYPE TRANSCRIPTIONAL REGULATOR GALS"/>
    <property type="match status" value="1"/>
</dbReference>
<dbReference type="PROSITE" id="PS50932">
    <property type="entry name" value="HTH_LACI_2"/>
    <property type="match status" value="1"/>
</dbReference>
<dbReference type="RefSeq" id="WP_188541039.1">
    <property type="nucleotide sequence ID" value="NZ_BMFT01000002.1"/>
</dbReference>
<dbReference type="Pfam" id="PF00356">
    <property type="entry name" value="LacI"/>
    <property type="match status" value="1"/>
</dbReference>
<gene>
    <name evidence="5" type="ORF">GCM10008013_33840</name>
</gene>
<name>A0ABQ1YLK7_9BACL</name>
<sequence length="356" mass="39474">MVTIKDVAERVGVSVTLVSRTLNNQKGVKPESRAKILQAMRDLNYVPNELARSLVLQRTNTIGIVLDYLSSPSASKLIKGLEKGVDEFDKEGVYNIIYCSASGDFQKKQRHVAFLTKGRADGVLIYGSLVTDDEIIMKLSQSNFPTTLIENDLDSVNANKVVIDNVDGAYRATQYLIGLGHRRIAHVTGNINLKITLERLNGYMRALQDAQIPIDPSLIIYPDFSVPEGGDTHDVWSIKTYIRCGYESGNKLMDHPDRPTAIFFATDISAFGAMQAIEERGLSVPGDVSIFGFDDERPADFDFNFEPISTVRQPLELAGYTGIKQVISSLQDVNAPKERVVLKTDLIIRNSCKEKV</sequence>
<dbReference type="CDD" id="cd01392">
    <property type="entry name" value="HTH_LacI"/>
    <property type="match status" value="1"/>
</dbReference>
<evidence type="ECO:0000256" key="2">
    <source>
        <dbReference type="ARBA" id="ARBA00023125"/>
    </source>
</evidence>
<keyword evidence="2" id="KW-0238">DNA-binding</keyword>
<dbReference type="InterPro" id="IPR010982">
    <property type="entry name" value="Lambda_DNA-bd_dom_sf"/>
</dbReference>
<dbReference type="EMBL" id="BMFT01000002">
    <property type="protein sequence ID" value="GGH30632.1"/>
    <property type="molecule type" value="Genomic_DNA"/>
</dbReference>
<keyword evidence="6" id="KW-1185">Reference proteome</keyword>
<evidence type="ECO:0000313" key="6">
    <source>
        <dbReference type="Proteomes" id="UP000659344"/>
    </source>
</evidence>
<dbReference type="SMART" id="SM00354">
    <property type="entry name" value="HTH_LACI"/>
    <property type="match status" value="1"/>
</dbReference>
<dbReference type="Gene3D" id="3.40.50.2300">
    <property type="match status" value="2"/>
</dbReference>
<organism evidence="5 6">
    <name type="scientific">Paenibacillus segetis</name>
    <dbReference type="NCBI Taxonomy" id="1325360"/>
    <lineage>
        <taxon>Bacteria</taxon>
        <taxon>Bacillati</taxon>
        <taxon>Bacillota</taxon>
        <taxon>Bacilli</taxon>
        <taxon>Bacillales</taxon>
        <taxon>Paenibacillaceae</taxon>
        <taxon>Paenibacillus</taxon>
    </lineage>
</organism>
<feature type="domain" description="HTH lacI-type" evidence="4">
    <location>
        <begin position="2"/>
        <end position="56"/>
    </location>
</feature>
<evidence type="ECO:0000256" key="3">
    <source>
        <dbReference type="ARBA" id="ARBA00023163"/>
    </source>
</evidence>
<dbReference type="SUPFAM" id="SSF53822">
    <property type="entry name" value="Periplasmic binding protein-like I"/>
    <property type="match status" value="1"/>
</dbReference>
<dbReference type="Proteomes" id="UP000659344">
    <property type="component" value="Unassembled WGS sequence"/>
</dbReference>
<protein>
    <submittedName>
        <fullName evidence="5">LacI family transcriptional regulator</fullName>
    </submittedName>
</protein>
<keyword evidence="3" id="KW-0804">Transcription</keyword>
<comment type="caution">
    <text evidence="5">The sequence shown here is derived from an EMBL/GenBank/DDBJ whole genome shotgun (WGS) entry which is preliminary data.</text>
</comment>
<evidence type="ECO:0000256" key="1">
    <source>
        <dbReference type="ARBA" id="ARBA00023015"/>
    </source>
</evidence>
<dbReference type="InterPro" id="IPR046335">
    <property type="entry name" value="LacI/GalR-like_sensor"/>
</dbReference>
<reference evidence="6" key="1">
    <citation type="journal article" date="2019" name="Int. J. Syst. Evol. Microbiol.">
        <title>The Global Catalogue of Microorganisms (GCM) 10K type strain sequencing project: providing services to taxonomists for standard genome sequencing and annotation.</title>
        <authorList>
            <consortium name="The Broad Institute Genomics Platform"/>
            <consortium name="The Broad Institute Genome Sequencing Center for Infectious Disease"/>
            <person name="Wu L."/>
            <person name="Ma J."/>
        </authorList>
    </citation>
    <scope>NUCLEOTIDE SEQUENCE [LARGE SCALE GENOMIC DNA]</scope>
    <source>
        <strain evidence="6">CGMCC 1.12769</strain>
    </source>
</reference>
<evidence type="ECO:0000313" key="5">
    <source>
        <dbReference type="EMBL" id="GGH30632.1"/>
    </source>
</evidence>
<dbReference type="CDD" id="cd06267">
    <property type="entry name" value="PBP1_LacI_sugar_binding-like"/>
    <property type="match status" value="1"/>
</dbReference>
<dbReference type="SUPFAM" id="SSF47413">
    <property type="entry name" value="lambda repressor-like DNA-binding domains"/>
    <property type="match status" value="1"/>
</dbReference>
<proteinExistence type="predicted"/>
<dbReference type="InterPro" id="IPR028082">
    <property type="entry name" value="Peripla_BP_I"/>
</dbReference>
<dbReference type="InterPro" id="IPR000843">
    <property type="entry name" value="HTH_LacI"/>
</dbReference>
<accession>A0ABQ1YLK7</accession>
<keyword evidence="1" id="KW-0805">Transcription regulation</keyword>
<evidence type="ECO:0000259" key="4">
    <source>
        <dbReference type="PROSITE" id="PS50932"/>
    </source>
</evidence>
<dbReference type="Pfam" id="PF13377">
    <property type="entry name" value="Peripla_BP_3"/>
    <property type="match status" value="1"/>
</dbReference>
<dbReference type="PANTHER" id="PTHR30146">
    <property type="entry name" value="LACI-RELATED TRANSCRIPTIONAL REPRESSOR"/>
    <property type="match status" value="1"/>
</dbReference>